<keyword evidence="1" id="KW-1185">Reference proteome</keyword>
<dbReference type="Proteomes" id="UP000887564">
    <property type="component" value="Unplaced"/>
</dbReference>
<evidence type="ECO:0000313" key="2">
    <source>
        <dbReference type="WBParaSite" id="PEQ_0000764401-mRNA-1"/>
    </source>
</evidence>
<evidence type="ECO:0000313" key="1">
    <source>
        <dbReference type="Proteomes" id="UP000887564"/>
    </source>
</evidence>
<sequence length="132" mass="14823">MSKKIGITVSRTTLSSINATCKNDPTIDGIYLFRFVTESRNHIERRSAAAILLKSGCDESRRERRILIAGEPICKPFCVLNATVVSIYSRHNCKQSYASQLCASTFIIPCGLEYCTYIFARLCTNPRLVLTH</sequence>
<dbReference type="WBParaSite" id="PEQ_0000764401-mRNA-1">
    <property type="protein sequence ID" value="PEQ_0000764401-mRNA-1"/>
    <property type="gene ID" value="PEQ_0000764401"/>
</dbReference>
<name>A0A914RMB3_PAREQ</name>
<accession>A0A914RMB3</accession>
<dbReference type="AlphaFoldDB" id="A0A914RMB3"/>
<proteinExistence type="predicted"/>
<organism evidence="1 2">
    <name type="scientific">Parascaris equorum</name>
    <name type="common">Equine roundworm</name>
    <dbReference type="NCBI Taxonomy" id="6256"/>
    <lineage>
        <taxon>Eukaryota</taxon>
        <taxon>Metazoa</taxon>
        <taxon>Ecdysozoa</taxon>
        <taxon>Nematoda</taxon>
        <taxon>Chromadorea</taxon>
        <taxon>Rhabditida</taxon>
        <taxon>Spirurina</taxon>
        <taxon>Ascaridomorpha</taxon>
        <taxon>Ascaridoidea</taxon>
        <taxon>Ascarididae</taxon>
        <taxon>Parascaris</taxon>
    </lineage>
</organism>
<protein>
    <submittedName>
        <fullName evidence="2">Uncharacterized protein</fullName>
    </submittedName>
</protein>
<reference evidence="2" key="1">
    <citation type="submission" date="2022-11" db="UniProtKB">
        <authorList>
            <consortium name="WormBaseParasite"/>
        </authorList>
    </citation>
    <scope>IDENTIFICATION</scope>
</reference>